<proteinExistence type="predicted"/>
<dbReference type="PROSITE" id="PS00028">
    <property type="entry name" value="ZINC_FINGER_C2H2_1"/>
    <property type="match status" value="1"/>
</dbReference>
<comment type="caution">
    <text evidence="4">The sequence shown here is derived from an EMBL/GenBank/DDBJ whole genome shotgun (WGS) entry which is preliminary data.</text>
</comment>
<feature type="compositionally biased region" description="Polar residues" evidence="2">
    <location>
        <begin position="42"/>
        <end position="56"/>
    </location>
</feature>
<evidence type="ECO:0000259" key="3">
    <source>
        <dbReference type="PROSITE" id="PS50157"/>
    </source>
</evidence>
<evidence type="ECO:0000256" key="2">
    <source>
        <dbReference type="SAM" id="MobiDB-lite"/>
    </source>
</evidence>
<dbReference type="Proteomes" id="UP000699042">
    <property type="component" value="Unassembled WGS sequence"/>
</dbReference>
<accession>A0A9P7UEP0</accession>
<dbReference type="PROSITE" id="PS50157">
    <property type="entry name" value="ZINC_FINGER_C2H2_2"/>
    <property type="match status" value="1"/>
</dbReference>
<dbReference type="PANTHER" id="PTHR35391">
    <property type="entry name" value="C2H2-TYPE DOMAIN-CONTAINING PROTEIN-RELATED"/>
    <property type="match status" value="1"/>
</dbReference>
<dbReference type="PANTHER" id="PTHR35391:SF7">
    <property type="entry name" value="C2H2-TYPE DOMAIN-CONTAINING PROTEIN"/>
    <property type="match status" value="1"/>
</dbReference>
<evidence type="ECO:0000256" key="1">
    <source>
        <dbReference type="PROSITE-ProRule" id="PRU00042"/>
    </source>
</evidence>
<dbReference type="GO" id="GO:0008270">
    <property type="term" value="F:zinc ion binding"/>
    <property type="evidence" value="ECO:0007669"/>
    <property type="project" value="UniProtKB-KW"/>
</dbReference>
<dbReference type="EMBL" id="JAESDN010000003">
    <property type="protein sequence ID" value="KAG7053844.1"/>
    <property type="molecule type" value="Genomic_DNA"/>
</dbReference>
<evidence type="ECO:0000313" key="4">
    <source>
        <dbReference type="EMBL" id="KAG7053844.1"/>
    </source>
</evidence>
<name>A0A9P7UEP0_9PEZI</name>
<dbReference type="InterPro" id="IPR013087">
    <property type="entry name" value="Znf_C2H2_type"/>
</dbReference>
<sequence>MGHNMMEEVPQDPAASFIPDHLNQVSQTNIYQDSSSEDAIGSVTSQNSTSTGAQRSTSILDMPNEGLGGPFVCQVCYTLVDIRDDVTWRQHVYEDLQPYNCLEEDCETAGWNLATSRKWMQHMRKNHFRVFYCIFECGCTFSSASECSTHLKTKHSDDLSYFSDGYTDSMIRSFPMDDEVELSCPFCFDKMPLMDYEYHVGKHQRELALFAIPNIDDWTEDKEKLKWWSTLWTEDSLSWYKDHARIAITSLGLKKVSEFLFGSEPGYLGDTK</sequence>
<dbReference type="AlphaFoldDB" id="A0A9P7UEP0"/>
<gene>
    <name evidence="4" type="ORF">JMJ77_000924</name>
</gene>
<keyword evidence="1" id="KW-0862">Zinc</keyword>
<protein>
    <submittedName>
        <fullName evidence="4">Transcription factor RfeG</fullName>
    </submittedName>
</protein>
<feature type="region of interest" description="Disordered" evidence="2">
    <location>
        <begin position="30"/>
        <end position="56"/>
    </location>
</feature>
<keyword evidence="1" id="KW-0863">Zinc-finger</keyword>
<dbReference type="InterPro" id="IPR058925">
    <property type="entry name" value="zf-C2H2_AcuF"/>
</dbReference>
<keyword evidence="5" id="KW-1185">Reference proteome</keyword>
<feature type="domain" description="C2H2-type" evidence="3">
    <location>
        <begin position="131"/>
        <end position="160"/>
    </location>
</feature>
<evidence type="ECO:0000313" key="5">
    <source>
        <dbReference type="Proteomes" id="UP000699042"/>
    </source>
</evidence>
<dbReference type="Pfam" id="PF26082">
    <property type="entry name" value="zf-C2H2_AcuF"/>
    <property type="match status" value="1"/>
</dbReference>
<organism evidence="4 5">
    <name type="scientific">Colletotrichum scovillei</name>
    <dbReference type="NCBI Taxonomy" id="1209932"/>
    <lineage>
        <taxon>Eukaryota</taxon>
        <taxon>Fungi</taxon>
        <taxon>Dikarya</taxon>
        <taxon>Ascomycota</taxon>
        <taxon>Pezizomycotina</taxon>
        <taxon>Sordariomycetes</taxon>
        <taxon>Hypocreomycetidae</taxon>
        <taxon>Glomerellales</taxon>
        <taxon>Glomerellaceae</taxon>
        <taxon>Colletotrichum</taxon>
        <taxon>Colletotrichum acutatum species complex</taxon>
    </lineage>
</organism>
<keyword evidence="1" id="KW-0479">Metal-binding</keyword>
<reference evidence="4" key="1">
    <citation type="submission" date="2021-05" db="EMBL/GenBank/DDBJ databases">
        <title>Comparative genomics of three Colletotrichum scovillei strains and genetic complementation revealed genes involved fungal growth and virulence on chili pepper.</title>
        <authorList>
            <person name="Hsieh D.-K."/>
            <person name="Chuang S.-C."/>
            <person name="Chen C.-Y."/>
            <person name="Chao Y.-T."/>
            <person name="Lu M.-Y.J."/>
            <person name="Lee M.-H."/>
            <person name="Shih M.-C."/>
        </authorList>
    </citation>
    <scope>NUCLEOTIDE SEQUENCE</scope>
    <source>
        <strain evidence="4">Coll-153</strain>
    </source>
</reference>